<proteinExistence type="predicted"/>
<dbReference type="InterPro" id="IPR001810">
    <property type="entry name" value="F-box_dom"/>
</dbReference>
<comment type="caution">
    <text evidence="2">The sequence shown here is derived from an EMBL/GenBank/DDBJ whole genome shotgun (WGS) entry which is preliminary data.</text>
</comment>
<protein>
    <recommendedName>
        <fullName evidence="1">F-box domain-containing protein</fullName>
    </recommendedName>
</protein>
<keyword evidence="3" id="KW-1185">Reference proteome</keyword>
<dbReference type="InterPro" id="IPR036047">
    <property type="entry name" value="F-box-like_dom_sf"/>
</dbReference>
<name>A0A9Q0H6N7_9MAGN</name>
<evidence type="ECO:0000313" key="2">
    <source>
        <dbReference type="EMBL" id="KAJ4959110.1"/>
    </source>
</evidence>
<dbReference type="GO" id="GO:0080037">
    <property type="term" value="P:negative regulation of cytokinin-activated signaling pathway"/>
    <property type="evidence" value="ECO:0007669"/>
    <property type="project" value="InterPro"/>
</dbReference>
<dbReference type="SUPFAM" id="SSF81383">
    <property type="entry name" value="F-box domain"/>
    <property type="match status" value="1"/>
</dbReference>
<accession>A0A9Q0H6N7</accession>
<gene>
    <name evidence="2" type="ORF">NE237_026221</name>
</gene>
<organism evidence="2 3">
    <name type="scientific">Protea cynaroides</name>
    <dbReference type="NCBI Taxonomy" id="273540"/>
    <lineage>
        <taxon>Eukaryota</taxon>
        <taxon>Viridiplantae</taxon>
        <taxon>Streptophyta</taxon>
        <taxon>Embryophyta</taxon>
        <taxon>Tracheophyta</taxon>
        <taxon>Spermatophyta</taxon>
        <taxon>Magnoliopsida</taxon>
        <taxon>Proteales</taxon>
        <taxon>Proteaceae</taxon>
        <taxon>Protea</taxon>
    </lineage>
</organism>
<reference evidence="2" key="1">
    <citation type="journal article" date="2023" name="Plant J.">
        <title>The genome of the king protea, Protea cynaroides.</title>
        <authorList>
            <person name="Chang J."/>
            <person name="Duong T.A."/>
            <person name="Schoeman C."/>
            <person name="Ma X."/>
            <person name="Roodt D."/>
            <person name="Barker N."/>
            <person name="Li Z."/>
            <person name="Van de Peer Y."/>
            <person name="Mizrachi E."/>
        </authorList>
    </citation>
    <scope>NUCLEOTIDE SEQUENCE</scope>
    <source>
        <tissue evidence="2">Young leaves</tissue>
    </source>
</reference>
<dbReference type="InterPro" id="IPR044595">
    <property type="entry name" value="KMD1-4"/>
</dbReference>
<dbReference type="GO" id="GO:2000762">
    <property type="term" value="P:regulation of phenylpropanoid metabolic process"/>
    <property type="evidence" value="ECO:0007669"/>
    <property type="project" value="InterPro"/>
</dbReference>
<dbReference type="AlphaFoldDB" id="A0A9Q0H6N7"/>
<feature type="domain" description="F-box" evidence="1">
    <location>
        <begin position="6"/>
        <end position="45"/>
    </location>
</feature>
<dbReference type="SUPFAM" id="SSF117281">
    <property type="entry name" value="Kelch motif"/>
    <property type="match status" value="1"/>
</dbReference>
<dbReference type="Proteomes" id="UP001141806">
    <property type="component" value="Unassembled WGS sequence"/>
</dbReference>
<evidence type="ECO:0000313" key="3">
    <source>
        <dbReference type="Proteomes" id="UP001141806"/>
    </source>
</evidence>
<dbReference type="InterPro" id="IPR006652">
    <property type="entry name" value="Kelch_1"/>
</dbReference>
<dbReference type="InterPro" id="IPR015915">
    <property type="entry name" value="Kelch-typ_b-propeller"/>
</dbReference>
<dbReference type="Pfam" id="PF01344">
    <property type="entry name" value="Kelch_1"/>
    <property type="match status" value="2"/>
</dbReference>
<sequence length="357" mass="39515">MMMELIPCLPDEIARECLIRVPYRGFSTASAVCRGWKEEIESLEFQKQRKVSGFTRPIVVLTQADSIGASAGAAKNPFTPSYRLSIYEPATETWAKLPLVPGFSDGFPLFCQFAGVGRKLVIIGGWNPATWEVSKAVFIYDFVSATWHRGADMPGSPRSFFSCASDSNRMVFVAGGHDEQKNALRSAMVYDVAKDEWVPIPDMALQRDECKGIFRGGKFHVIGGYCTDMQGRFEKSAEAFDVATWQWDQVQDNMLDEGTCPRTCVAGDGGNFYRCRSGQVALLEEGGSWSAVAELPPDVRVGPSLVTWQEKLMVLGSATHGGRHMAYVLDLQHYTWTKLEVSEEYTGHVQAGCCLEV</sequence>
<dbReference type="PANTHER" id="PTHR46407:SF3">
    <property type="entry name" value="OS02G0208700 PROTEIN"/>
    <property type="match status" value="1"/>
</dbReference>
<dbReference type="OrthoDB" id="191037at2759"/>
<dbReference type="PANTHER" id="PTHR46407">
    <property type="entry name" value="OS02G0208700 PROTEIN"/>
    <property type="match status" value="1"/>
</dbReference>
<dbReference type="Pfam" id="PF00646">
    <property type="entry name" value="F-box"/>
    <property type="match status" value="1"/>
</dbReference>
<evidence type="ECO:0000259" key="1">
    <source>
        <dbReference type="Pfam" id="PF00646"/>
    </source>
</evidence>
<dbReference type="EMBL" id="JAMYWD010000010">
    <property type="protein sequence ID" value="KAJ4959110.1"/>
    <property type="molecule type" value="Genomic_DNA"/>
</dbReference>
<dbReference type="Gene3D" id="2.120.10.80">
    <property type="entry name" value="Kelch-type beta propeller"/>
    <property type="match status" value="1"/>
</dbReference>
<dbReference type="SMART" id="SM00612">
    <property type="entry name" value="Kelch"/>
    <property type="match status" value="2"/>
</dbReference>
<dbReference type="CDD" id="cd22152">
    <property type="entry name" value="F-box_AtAFR-like"/>
    <property type="match status" value="1"/>
</dbReference>